<evidence type="ECO:0000313" key="1">
    <source>
        <dbReference type="EMBL" id="RCS57603.1"/>
    </source>
</evidence>
<dbReference type="PRINTS" id="PR00340">
    <property type="entry name" value="PIIGLNB"/>
</dbReference>
<dbReference type="Pfam" id="PF00543">
    <property type="entry name" value="P-II"/>
    <property type="match status" value="1"/>
</dbReference>
<organism evidence="1 2">
    <name type="scientific">Parvibium lacunae</name>
    <dbReference type="NCBI Taxonomy" id="1888893"/>
    <lineage>
        <taxon>Bacteria</taxon>
        <taxon>Pseudomonadati</taxon>
        <taxon>Pseudomonadota</taxon>
        <taxon>Betaproteobacteria</taxon>
        <taxon>Burkholderiales</taxon>
        <taxon>Alcaligenaceae</taxon>
        <taxon>Parvibium</taxon>
    </lineage>
</organism>
<name>A0A368L272_9BURK</name>
<dbReference type="SMART" id="SM00938">
    <property type="entry name" value="P-II"/>
    <property type="match status" value="1"/>
</dbReference>
<proteinExistence type="predicted"/>
<dbReference type="GO" id="GO:0006808">
    <property type="term" value="P:regulation of nitrogen utilization"/>
    <property type="evidence" value="ECO:0007669"/>
    <property type="project" value="InterPro"/>
</dbReference>
<protein>
    <submittedName>
        <fullName evidence="1">P-II family nitrogen regulator</fullName>
    </submittedName>
</protein>
<comment type="caution">
    <text evidence="1">The sequence shown here is derived from an EMBL/GenBank/DDBJ whole genome shotgun (WGS) entry which is preliminary data.</text>
</comment>
<keyword evidence="2" id="KW-1185">Reference proteome</keyword>
<dbReference type="AlphaFoldDB" id="A0A368L272"/>
<dbReference type="InterPro" id="IPR011322">
    <property type="entry name" value="N-reg_PII-like_a/b"/>
</dbReference>
<dbReference type="EMBL" id="QPGB01000003">
    <property type="protein sequence ID" value="RCS57603.1"/>
    <property type="molecule type" value="Genomic_DNA"/>
</dbReference>
<dbReference type="PANTHER" id="PTHR30115">
    <property type="entry name" value="NITROGEN REGULATORY PROTEIN P-II"/>
    <property type="match status" value="1"/>
</dbReference>
<evidence type="ECO:0000313" key="2">
    <source>
        <dbReference type="Proteomes" id="UP000252357"/>
    </source>
</evidence>
<dbReference type="SUPFAM" id="SSF54913">
    <property type="entry name" value="GlnB-like"/>
    <property type="match status" value="1"/>
</dbReference>
<dbReference type="OrthoDB" id="6386089at2"/>
<dbReference type="GO" id="GO:0030234">
    <property type="term" value="F:enzyme regulator activity"/>
    <property type="evidence" value="ECO:0007669"/>
    <property type="project" value="InterPro"/>
</dbReference>
<dbReference type="GO" id="GO:0005524">
    <property type="term" value="F:ATP binding"/>
    <property type="evidence" value="ECO:0007669"/>
    <property type="project" value="TreeGrafter"/>
</dbReference>
<dbReference type="GO" id="GO:0005829">
    <property type="term" value="C:cytosol"/>
    <property type="evidence" value="ECO:0007669"/>
    <property type="project" value="TreeGrafter"/>
</dbReference>
<reference evidence="1 2" key="1">
    <citation type="journal article" date="2018" name="Int. J. Syst. Evol. Microbiol.">
        <title>Parvibium lacunae gen. nov., sp. nov., a new member of the family Alcaligenaceae isolated from a freshwater pond.</title>
        <authorList>
            <person name="Chen W.M."/>
            <person name="Xie P.B."/>
            <person name="Hsu M.Y."/>
            <person name="Sheu S.Y."/>
        </authorList>
    </citation>
    <scope>NUCLEOTIDE SEQUENCE [LARGE SCALE GENOMIC DNA]</scope>
    <source>
        <strain evidence="1 2">KMB9</strain>
    </source>
</reference>
<accession>A0A368L272</accession>
<dbReference type="PANTHER" id="PTHR30115:SF11">
    <property type="entry name" value="NITROGEN REGULATORY PROTEIN P-II HOMOLOG"/>
    <property type="match status" value="1"/>
</dbReference>
<dbReference type="Gene3D" id="3.30.70.120">
    <property type="match status" value="1"/>
</dbReference>
<dbReference type="InterPro" id="IPR015867">
    <property type="entry name" value="N-reg_PII/ATP_PRibTrfase_C"/>
</dbReference>
<sequence>MKEIRAIIRPTRLPHVQAALRGITNYPALVVGKVEGFTAPPSIGPRNLKEELTDFVPKVLVSILAPTEAADAIVQAIMQHGRTGKIGDGLVWITPVDQAWRIRDGAPAETMNTADKVTD</sequence>
<dbReference type="InterPro" id="IPR002187">
    <property type="entry name" value="N-reg_PII"/>
</dbReference>
<dbReference type="PROSITE" id="PS51343">
    <property type="entry name" value="PII_GLNB_DOM"/>
    <property type="match status" value="1"/>
</dbReference>
<gene>
    <name evidence="1" type="ORF">DU000_08415</name>
</gene>
<dbReference type="Proteomes" id="UP000252357">
    <property type="component" value="Unassembled WGS sequence"/>
</dbReference>